<evidence type="ECO:0000313" key="5">
    <source>
        <dbReference type="EMBL" id="CAE7517734.1"/>
    </source>
</evidence>
<dbReference type="PROSITE" id="PS50103">
    <property type="entry name" value="ZF_C3H1"/>
    <property type="match status" value="1"/>
</dbReference>
<feature type="zinc finger region" description="C3H1-type" evidence="1">
    <location>
        <begin position="179"/>
        <end position="202"/>
    </location>
</feature>
<name>A0A812T3X7_9DINO</name>
<keyword evidence="1" id="KW-0479">Metal-binding</keyword>
<evidence type="ECO:0000259" key="4">
    <source>
        <dbReference type="PROSITE" id="PS50103"/>
    </source>
</evidence>
<dbReference type="OrthoDB" id="443501at2759"/>
<proteinExistence type="predicted"/>
<feature type="compositionally biased region" description="Polar residues" evidence="3">
    <location>
        <begin position="80"/>
        <end position="91"/>
    </location>
</feature>
<keyword evidence="2" id="KW-0175">Coiled coil</keyword>
<protein>
    <recommendedName>
        <fullName evidence="4">C3H1-type domain-containing protein</fullName>
    </recommendedName>
</protein>
<keyword evidence="1" id="KW-0863">Zinc-finger</keyword>
<feature type="region of interest" description="Disordered" evidence="3">
    <location>
        <begin position="67"/>
        <end position="121"/>
    </location>
</feature>
<gene>
    <name evidence="5" type="ORF">SNAT2548_LOCUS28979</name>
</gene>
<evidence type="ECO:0000256" key="1">
    <source>
        <dbReference type="PROSITE-ProRule" id="PRU00723"/>
    </source>
</evidence>
<dbReference type="AlphaFoldDB" id="A0A812T3X7"/>
<evidence type="ECO:0000313" key="6">
    <source>
        <dbReference type="Proteomes" id="UP000604046"/>
    </source>
</evidence>
<feature type="domain" description="C3H1-type" evidence="4">
    <location>
        <begin position="179"/>
        <end position="202"/>
    </location>
</feature>
<sequence length="323" mass="35143">MDAFDVEIRQREAKWWLELKPQAATATMELEATQDRLESLLRLRVRLLEDGQRLPLMHLTATSELEAASSDLSPGDGNSPDPTSDSSTVGNGVQAGSEVSGVREMHSTSSESADSPAHVTGLRGSWRAEEPMLLDPLTCSEADPSVKGATRPDLPNVPAYVSIADLSIGSREHGVSCRPCSFFHSPGGCSRGKSCRFCHLCSAGIAKKRRVKLRIGVKSAAQLEEQIREQQEVAYDLGLQVAAARQRLLMADQEAKEVQGLALAAEKEYQDEMHDAAMRDFRRTQAKALAQDAAHIRETASRLIAWSLAAMVFVDTAFSIIGI</sequence>
<evidence type="ECO:0000256" key="2">
    <source>
        <dbReference type="SAM" id="Coils"/>
    </source>
</evidence>
<feature type="coiled-coil region" evidence="2">
    <location>
        <begin position="23"/>
        <end position="50"/>
    </location>
</feature>
<organism evidence="5 6">
    <name type="scientific">Symbiodinium natans</name>
    <dbReference type="NCBI Taxonomy" id="878477"/>
    <lineage>
        <taxon>Eukaryota</taxon>
        <taxon>Sar</taxon>
        <taxon>Alveolata</taxon>
        <taxon>Dinophyceae</taxon>
        <taxon>Suessiales</taxon>
        <taxon>Symbiodiniaceae</taxon>
        <taxon>Symbiodinium</taxon>
    </lineage>
</organism>
<keyword evidence="6" id="KW-1185">Reference proteome</keyword>
<dbReference type="InterPro" id="IPR000571">
    <property type="entry name" value="Znf_CCCH"/>
</dbReference>
<keyword evidence="1" id="KW-0862">Zinc</keyword>
<dbReference type="EMBL" id="CAJNDS010002539">
    <property type="protein sequence ID" value="CAE7517734.1"/>
    <property type="molecule type" value="Genomic_DNA"/>
</dbReference>
<dbReference type="GO" id="GO:0008270">
    <property type="term" value="F:zinc ion binding"/>
    <property type="evidence" value="ECO:0007669"/>
    <property type="project" value="UniProtKB-KW"/>
</dbReference>
<evidence type="ECO:0000256" key="3">
    <source>
        <dbReference type="SAM" id="MobiDB-lite"/>
    </source>
</evidence>
<accession>A0A812T3X7</accession>
<reference evidence="5" key="1">
    <citation type="submission" date="2021-02" db="EMBL/GenBank/DDBJ databases">
        <authorList>
            <person name="Dougan E. K."/>
            <person name="Rhodes N."/>
            <person name="Thang M."/>
            <person name="Chan C."/>
        </authorList>
    </citation>
    <scope>NUCLEOTIDE SEQUENCE</scope>
</reference>
<dbReference type="Proteomes" id="UP000604046">
    <property type="component" value="Unassembled WGS sequence"/>
</dbReference>
<comment type="caution">
    <text evidence="5">The sequence shown here is derived from an EMBL/GenBank/DDBJ whole genome shotgun (WGS) entry which is preliminary data.</text>
</comment>